<reference evidence="2" key="1">
    <citation type="journal article" date="2020" name="bioRxiv">
        <title>Comparative genomics of Chlamydomonas.</title>
        <authorList>
            <person name="Craig R.J."/>
            <person name="Hasan A.R."/>
            <person name="Ness R.W."/>
            <person name="Keightley P.D."/>
        </authorList>
    </citation>
    <scope>NUCLEOTIDE SEQUENCE</scope>
    <source>
        <strain evidence="2">CCAP 11/70</strain>
    </source>
</reference>
<feature type="region of interest" description="Disordered" evidence="1">
    <location>
        <begin position="71"/>
        <end position="107"/>
    </location>
</feature>
<dbReference type="AlphaFoldDB" id="A0A835XH59"/>
<comment type="caution">
    <text evidence="2">The sequence shown here is derived from an EMBL/GenBank/DDBJ whole genome shotgun (WGS) entry which is preliminary data.</text>
</comment>
<dbReference type="EMBL" id="JAEHOE010000169">
    <property type="protein sequence ID" value="KAG2483676.1"/>
    <property type="molecule type" value="Genomic_DNA"/>
</dbReference>
<organism evidence="2 3">
    <name type="scientific">Edaphochlamys debaryana</name>
    <dbReference type="NCBI Taxonomy" id="47281"/>
    <lineage>
        <taxon>Eukaryota</taxon>
        <taxon>Viridiplantae</taxon>
        <taxon>Chlorophyta</taxon>
        <taxon>core chlorophytes</taxon>
        <taxon>Chlorophyceae</taxon>
        <taxon>CS clade</taxon>
        <taxon>Chlamydomonadales</taxon>
        <taxon>Chlamydomonadales incertae sedis</taxon>
        <taxon>Edaphochlamys</taxon>
    </lineage>
</organism>
<evidence type="ECO:0000313" key="3">
    <source>
        <dbReference type="Proteomes" id="UP000612055"/>
    </source>
</evidence>
<accession>A0A835XH59</accession>
<feature type="compositionally biased region" description="Polar residues" evidence="1">
    <location>
        <begin position="24"/>
        <end position="42"/>
    </location>
</feature>
<dbReference type="Proteomes" id="UP000612055">
    <property type="component" value="Unassembled WGS sequence"/>
</dbReference>
<feature type="compositionally biased region" description="Polar residues" evidence="1">
    <location>
        <begin position="77"/>
        <end position="86"/>
    </location>
</feature>
<evidence type="ECO:0000313" key="2">
    <source>
        <dbReference type="EMBL" id="KAG2483676.1"/>
    </source>
</evidence>
<keyword evidence="3" id="KW-1185">Reference proteome</keyword>
<proteinExistence type="predicted"/>
<feature type="region of interest" description="Disordered" evidence="1">
    <location>
        <begin position="1"/>
        <end position="56"/>
    </location>
</feature>
<name>A0A835XH59_9CHLO</name>
<evidence type="ECO:0000256" key="1">
    <source>
        <dbReference type="SAM" id="MobiDB-lite"/>
    </source>
</evidence>
<sequence>MGCVASSPTSSAGSDSSSTGKTSYAVSTHPSKGVLTPSSTVVTDGKDRPTSSRRRLFSTFDSKRLLRADSDWPLEGSEQTALSSGATAGGPEAPHASSPDRLGAGAGLPMPGPEVAYLVGVLQETADAALANRANLAALCDRAGVFLEVLAAYAPEMGAARFRRAVDEAKDVLEAMLAYARHYASRNCLVPLLTSAGDRERFRALALALRDLTARLQQAAPGATEASGRMAEVAVAVMETAVDQYRDPSAPARELLSALGGPEAAVRDPQLLRRVLAGADVCGERVGMAAGPDAALETASALLASHLDPSLQRLIRQPELRLFWRRTFAGAAEVPWEAWWARFPAFLASLAVPAEEQAKLKCIIRDLDTSRGQADFMRAVDCVQPGTVSVWELHRRFGPEPLLPQLLDILPGASDLAWSFVNVDFGVVPRPGPAKVSSQAAPLPRQAPLPPPSYVWRWNRPILPRAPAPQLLVLLGQEGAGKSCLAANCLQRSGGYWVDLRGVGSGAEVAARFCAALERPGPASAADVVAALSSRAAAHGPFSAAVDSAQDALSQPEAAEALRTVLRGVLREAPAVRLIATSTVPLGLEEEGGGADDGAGSGAVAVVAVSPATQRTAYELVRAFSLTEKEISLVSETCHHSPLALILASEGLTSGRLALTDLAELDCSPGAAEPSPPDRTRAVVRLSLARLPPDQLRAASQLAVLPTAFDDEAAAAVLGLSAGPCGAHGMLATLVRHHVLDVPYPHVYDMHSTVRQEALALCSAQALSEAEGRFVGHTLSRVGAWAAAHGRCGPGGAEGRVALVAARERLPHISQALRLLEQVGQAEGGGAEAGAAAGALSSGGPLEALAAAVTAGELCGFVESLGLLGELRGACRALRDRMQGRGAEAGRAPSAGAADTAPALRYVLLVLAWIEGRTA</sequence>
<protein>
    <submittedName>
        <fullName evidence="2">Uncharacterized protein</fullName>
    </submittedName>
</protein>
<feature type="compositionally biased region" description="Low complexity" evidence="1">
    <location>
        <begin position="1"/>
        <end position="23"/>
    </location>
</feature>
<gene>
    <name evidence="2" type="ORF">HYH03_017479</name>
</gene>